<dbReference type="InParanoid" id="Q3ADV6"/>
<dbReference type="STRING" id="246194.CHY_0825"/>
<reference evidence="2 3" key="1">
    <citation type="journal article" date="2005" name="PLoS Genet.">
        <title>Life in hot carbon monoxide: the complete genome sequence of Carboxydothermus hydrogenoformans Z-2901.</title>
        <authorList>
            <person name="Wu M."/>
            <person name="Ren Q."/>
            <person name="Durkin A.S."/>
            <person name="Daugherty S.C."/>
            <person name="Brinkac L.M."/>
            <person name="Dodson R.J."/>
            <person name="Madupu R."/>
            <person name="Sullivan S.A."/>
            <person name="Kolonay J.F."/>
            <person name="Haft D.H."/>
            <person name="Nelson W.C."/>
            <person name="Tallon L.J."/>
            <person name="Jones K.M."/>
            <person name="Ulrich L.E."/>
            <person name="Gonzalez J.M."/>
            <person name="Zhulin I.B."/>
            <person name="Robb F.T."/>
            <person name="Eisen J.A."/>
        </authorList>
    </citation>
    <scope>NUCLEOTIDE SEQUENCE [LARGE SCALE GENOMIC DNA]</scope>
    <source>
        <strain evidence="3">ATCC BAA-161 / DSM 6008 / Z-2901</strain>
    </source>
</reference>
<evidence type="ECO:0000256" key="1">
    <source>
        <dbReference type="SAM" id="MobiDB-lite"/>
    </source>
</evidence>
<dbReference type="AlphaFoldDB" id="Q3ADV6"/>
<dbReference type="KEGG" id="chy:CHY_0825"/>
<sequence>MTVRVTANINKTTVGGNAYGNDNNAGKSEGQGQSQFKGQGRGQAAYCICNTKTLLTKQ</sequence>
<organism evidence="2 3">
    <name type="scientific">Carboxydothermus hydrogenoformans (strain ATCC BAA-161 / DSM 6008 / Z-2901)</name>
    <dbReference type="NCBI Taxonomy" id="246194"/>
    <lineage>
        <taxon>Bacteria</taxon>
        <taxon>Bacillati</taxon>
        <taxon>Bacillota</taxon>
        <taxon>Clostridia</taxon>
        <taxon>Thermoanaerobacterales</taxon>
        <taxon>Thermoanaerobacteraceae</taxon>
        <taxon>Carboxydothermus</taxon>
    </lineage>
</organism>
<protein>
    <submittedName>
        <fullName evidence="2">Uncharacterized protein</fullName>
    </submittedName>
</protein>
<keyword evidence="3" id="KW-1185">Reference proteome</keyword>
<gene>
    <name evidence="2" type="ordered locus">CHY_0825</name>
</gene>
<feature type="region of interest" description="Disordered" evidence="1">
    <location>
        <begin position="12"/>
        <end position="41"/>
    </location>
</feature>
<evidence type="ECO:0000313" key="3">
    <source>
        <dbReference type="Proteomes" id="UP000002706"/>
    </source>
</evidence>
<proteinExistence type="predicted"/>
<dbReference type="Proteomes" id="UP000002706">
    <property type="component" value="Chromosome"/>
</dbReference>
<feature type="compositionally biased region" description="Low complexity" evidence="1">
    <location>
        <begin position="15"/>
        <end position="26"/>
    </location>
</feature>
<evidence type="ECO:0000313" key="2">
    <source>
        <dbReference type="EMBL" id="ABB14619.1"/>
    </source>
</evidence>
<dbReference type="HOGENOM" id="CLU_2970953_0_0_9"/>
<dbReference type="EMBL" id="CP000141">
    <property type="protein sequence ID" value="ABB14619.1"/>
    <property type="molecule type" value="Genomic_DNA"/>
</dbReference>
<name>Q3ADV6_CARHZ</name>
<accession>Q3ADV6</accession>